<comment type="caution">
    <text evidence="1">The sequence shown here is derived from an EMBL/GenBank/DDBJ whole genome shotgun (WGS) entry which is preliminary data.</text>
</comment>
<proteinExistence type="predicted"/>
<keyword evidence="2" id="KW-1185">Reference proteome</keyword>
<evidence type="ECO:0000313" key="1">
    <source>
        <dbReference type="EMBL" id="KAF0646346.1"/>
    </source>
</evidence>
<dbReference type="EMBL" id="ASYR01000055">
    <property type="protein sequence ID" value="KAF0646346.1"/>
    <property type="molecule type" value="Genomic_DNA"/>
</dbReference>
<gene>
    <name evidence="1" type="ORF">K701_29115</name>
</gene>
<reference evidence="1 2" key="1">
    <citation type="submission" date="2013-05" db="EMBL/GenBank/DDBJ databases">
        <title>Genome Sequence of Streptomyces fradiae.</title>
        <authorList>
            <person name="Kirby R."/>
        </authorList>
    </citation>
    <scope>NUCLEOTIDE SEQUENCE [LARGE SCALE GENOMIC DNA]</scope>
    <source>
        <strain evidence="1 2">ATCC 10745</strain>
    </source>
</reference>
<organism evidence="1 2">
    <name type="scientific">Streptomyces fradiae ATCC 10745 = DSM 40063</name>
    <dbReference type="NCBI Taxonomy" id="1319510"/>
    <lineage>
        <taxon>Bacteria</taxon>
        <taxon>Bacillati</taxon>
        <taxon>Actinomycetota</taxon>
        <taxon>Actinomycetes</taxon>
        <taxon>Kitasatosporales</taxon>
        <taxon>Streptomycetaceae</taxon>
        <taxon>Streptomyces</taxon>
    </lineage>
</organism>
<dbReference type="RefSeq" id="WP_256366443.1">
    <property type="nucleotide sequence ID" value="NZ_ASYR01000055.1"/>
</dbReference>
<name>A0ABQ6XKN3_STRFR</name>
<dbReference type="GeneID" id="91407187"/>
<evidence type="ECO:0000313" key="2">
    <source>
        <dbReference type="Proteomes" id="UP000731519"/>
    </source>
</evidence>
<sequence length="42" mass="4059">MRTALTGALPPGVHHIEGLPAPAGLPGTLAGEGAPALHRPGV</sequence>
<dbReference type="Proteomes" id="UP000731519">
    <property type="component" value="Unassembled WGS sequence"/>
</dbReference>
<protein>
    <submittedName>
        <fullName evidence="1">Uncharacterized protein</fullName>
    </submittedName>
</protein>
<accession>A0ABQ6XKN3</accession>